<accession>A0AAE0CRF6</accession>
<evidence type="ECO:0000313" key="2">
    <source>
        <dbReference type="Proteomes" id="UP001280121"/>
    </source>
</evidence>
<gene>
    <name evidence="1" type="ORF">Ddye_007217</name>
</gene>
<reference evidence="1" key="1">
    <citation type="journal article" date="2023" name="Plant J.">
        <title>Genome sequences and population genomics provide insights into the demographic history, inbreeding, and mutation load of two 'living fossil' tree species of Dipteronia.</title>
        <authorList>
            <person name="Feng Y."/>
            <person name="Comes H.P."/>
            <person name="Chen J."/>
            <person name="Zhu S."/>
            <person name="Lu R."/>
            <person name="Zhang X."/>
            <person name="Li P."/>
            <person name="Qiu J."/>
            <person name="Olsen K.M."/>
            <person name="Qiu Y."/>
        </authorList>
    </citation>
    <scope>NUCLEOTIDE SEQUENCE</scope>
    <source>
        <strain evidence="1">KIB01</strain>
    </source>
</reference>
<dbReference type="EMBL" id="JANJYI010000002">
    <property type="protein sequence ID" value="KAK2660684.1"/>
    <property type="molecule type" value="Genomic_DNA"/>
</dbReference>
<dbReference type="AlphaFoldDB" id="A0AAE0CRF6"/>
<organism evidence="1 2">
    <name type="scientific">Dipteronia dyeriana</name>
    <dbReference type="NCBI Taxonomy" id="168575"/>
    <lineage>
        <taxon>Eukaryota</taxon>
        <taxon>Viridiplantae</taxon>
        <taxon>Streptophyta</taxon>
        <taxon>Embryophyta</taxon>
        <taxon>Tracheophyta</taxon>
        <taxon>Spermatophyta</taxon>
        <taxon>Magnoliopsida</taxon>
        <taxon>eudicotyledons</taxon>
        <taxon>Gunneridae</taxon>
        <taxon>Pentapetalae</taxon>
        <taxon>rosids</taxon>
        <taxon>malvids</taxon>
        <taxon>Sapindales</taxon>
        <taxon>Sapindaceae</taxon>
        <taxon>Hippocastanoideae</taxon>
        <taxon>Acereae</taxon>
        <taxon>Dipteronia</taxon>
    </lineage>
</organism>
<sequence>MNYQGAQEARKHMKVPCEIIRVPQGVHFVFIDNPCSVLAGDLSHPTLVMNLYPK</sequence>
<feature type="non-terminal residue" evidence="1">
    <location>
        <position position="1"/>
    </location>
</feature>
<comment type="caution">
    <text evidence="1">The sequence shown here is derived from an EMBL/GenBank/DDBJ whole genome shotgun (WGS) entry which is preliminary data.</text>
</comment>
<protein>
    <submittedName>
        <fullName evidence="1">Uncharacterized protein</fullName>
    </submittedName>
</protein>
<evidence type="ECO:0000313" key="1">
    <source>
        <dbReference type="EMBL" id="KAK2660684.1"/>
    </source>
</evidence>
<keyword evidence="2" id="KW-1185">Reference proteome</keyword>
<proteinExistence type="predicted"/>
<name>A0AAE0CRF6_9ROSI</name>
<dbReference type="Proteomes" id="UP001280121">
    <property type="component" value="Unassembled WGS sequence"/>
</dbReference>